<feature type="transmembrane region" description="Helical" evidence="6">
    <location>
        <begin position="46"/>
        <end position="70"/>
    </location>
</feature>
<comment type="similarity">
    <text evidence="2 5">Belongs to the CDP-alcohol phosphatidyltransferase class-I family.</text>
</comment>
<sequence length="598" mass="66285">MLAYLPEDATAKLASYVYRGEDHSYLYRHMWRPLCRRAVNHLPVWLAPNVITVAALVLVSLTHALLVYYMPKLAARESDGVGCGEGGGAGLPFAKELAPPPPACVLILAAAALFLYQLLDNLDGHQARRTGTSSPLGLLMDHGCDAINCIVGGLSTAAVVSAGPCWKTWMIVLNTVTVFFLNTWEHYYRDVLVLPVINGPNEGIMLAIGVYVWTAWVGGPQWWYDSVVEVPTRWLPQVLHQPPPQAAVSIESAVLRAVCPYVATQKDGDIAAVPFFFNFNCSPSYIAHPPRPTRVSLALDPVTARCEEAAAGRVWTGHGLIQQTVLRLYGGSAEGLLIRYNTLAVAVMTVMAVVTCLGNVYQVYRAVRRTPAAEQPKRFDRCRLSTRHPFLHALSRLVPLVVITVMGNVWFLTSQEDVFRRHPRIFCWTVGLLYTKLAIHLMVSHLCNAEFFPFRRTFLPFVFFGVHICLTYLHNVGQLRRQQQQRSRSSASNGGDGVAAAWGIVNRSGSRVPVSATGAYSDYAYDLDEELILYEFFALSVVTFLHLVWNVVRETAAALEVPVFTVPLQKQKALLAAIAAEKAEWEMRARNQKAKKNA</sequence>
<gene>
    <name evidence="7" type="ORF">ABL78_7476</name>
</gene>
<proteinExistence type="inferred from homology"/>
<name>A0A0N0P2Y1_LEPSE</name>
<comment type="caution">
    <text evidence="7">The sequence shown here is derived from an EMBL/GenBank/DDBJ whole genome shotgun (WGS) entry which is preliminary data.</text>
</comment>
<evidence type="ECO:0000256" key="3">
    <source>
        <dbReference type="ARBA" id="ARBA00022679"/>
    </source>
</evidence>
<dbReference type="EMBL" id="LJSK01000367">
    <property type="protein sequence ID" value="KPI83489.1"/>
    <property type="molecule type" value="Genomic_DNA"/>
</dbReference>
<evidence type="ECO:0000313" key="7">
    <source>
        <dbReference type="EMBL" id="KPI83489.1"/>
    </source>
</evidence>
<evidence type="ECO:0000313" key="8">
    <source>
        <dbReference type="Proteomes" id="UP000038009"/>
    </source>
</evidence>
<feature type="transmembrane region" description="Helical" evidence="6">
    <location>
        <begin position="337"/>
        <end position="361"/>
    </location>
</feature>
<evidence type="ECO:0000256" key="2">
    <source>
        <dbReference type="ARBA" id="ARBA00010441"/>
    </source>
</evidence>
<dbReference type="PANTHER" id="PTHR10414">
    <property type="entry name" value="ETHANOLAMINEPHOSPHOTRANSFERASE"/>
    <property type="match status" value="1"/>
</dbReference>
<dbReference type="OMA" id="YTKLAIH"/>
<keyword evidence="6" id="KW-1133">Transmembrane helix</keyword>
<dbReference type="GO" id="GO:0016020">
    <property type="term" value="C:membrane"/>
    <property type="evidence" value="ECO:0007669"/>
    <property type="project" value="UniProtKB-SubCell"/>
</dbReference>
<dbReference type="GO" id="GO:0008654">
    <property type="term" value="P:phospholipid biosynthetic process"/>
    <property type="evidence" value="ECO:0007669"/>
    <property type="project" value="InterPro"/>
</dbReference>
<comment type="subcellular location">
    <subcellularLocation>
        <location evidence="1">Membrane</location>
    </subcellularLocation>
</comment>
<evidence type="ECO:0000256" key="1">
    <source>
        <dbReference type="ARBA" id="ARBA00004370"/>
    </source>
</evidence>
<dbReference type="InterPro" id="IPR048254">
    <property type="entry name" value="CDP_ALCOHOL_P_TRANSF_CS"/>
</dbReference>
<evidence type="ECO:0000256" key="6">
    <source>
        <dbReference type="SAM" id="Phobius"/>
    </source>
</evidence>
<dbReference type="GO" id="GO:0016780">
    <property type="term" value="F:phosphotransferase activity, for other substituted phosphate groups"/>
    <property type="evidence" value="ECO:0007669"/>
    <property type="project" value="InterPro"/>
</dbReference>
<feature type="transmembrane region" description="Helical" evidence="6">
    <location>
        <begin position="425"/>
        <end position="446"/>
    </location>
</feature>
<keyword evidence="4 6" id="KW-0472">Membrane</keyword>
<dbReference type="PANTHER" id="PTHR10414:SF37">
    <property type="entry name" value="BB IN A BOXCAR, ISOFORM C"/>
    <property type="match status" value="1"/>
</dbReference>
<feature type="transmembrane region" description="Helical" evidence="6">
    <location>
        <begin position="100"/>
        <end position="119"/>
    </location>
</feature>
<keyword evidence="8" id="KW-1185">Reference proteome</keyword>
<feature type="transmembrane region" description="Helical" evidence="6">
    <location>
        <begin position="393"/>
        <end position="413"/>
    </location>
</feature>
<dbReference type="PROSITE" id="PS00379">
    <property type="entry name" value="CDP_ALCOHOL_P_TRANSF"/>
    <property type="match status" value="1"/>
</dbReference>
<dbReference type="InterPro" id="IPR043130">
    <property type="entry name" value="CDP-OH_PTrfase_TM_dom"/>
</dbReference>
<dbReference type="AlphaFoldDB" id="A0A0N0P2Y1"/>
<keyword evidence="3 5" id="KW-0808">Transferase</keyword>
<dbReference type="Pfam" id="PF01066">
    <property type="entry name" value="CDP-OH_P_transf"/>
    <property type="match status" value="1"/>
</dbReference>
<feature type="transmembrane region" description="Helical" evidence="6">
    <location>
        <begin position="458"/>
        <end position="477"/>
    </location>
</feature>
<dbReference type="Proteomes" id="UP000038009">
    <property type="component" value="Unassembled WGS sequence"/>
</dbReference>
<accession>A0A0N0P2Y1</accession>
<dbReference type="VEuPathDB" id="TriTrypDB:Lsey_0367_0030"/>
<evidence type="ECO:0000256" key="5">
    <source>
        <dbReference type="RuleBase" id="RU003750"/>
    </source>
</evidence>
<keyword evidence="6" id="KW-0812">Transmembrane</keyword>
<dbReference type="Gene3D" id="1.20.120.1760">
    <property type="match status" value="1"/>
</dbReference>
<reference evidence="7 8" key="1">
    <citation type="journal article" date="2015" name="PLoS Pathog.">
        <title>Leptomonas seymouri: Adaptations to the Dixenous Life Cycle Analyzed by Genome Sequencing, Transcriptome Profiling and Co-infection with Leishmania donovani.</title>
        <authorList>
            <person name="Kraeva N."/>
            <person name="Butenko A."/>
            <person name="Hlavacova J."/>
            <person name="Kostygov A."/>
            <person name="Myskova J."/>
            <person name="Grybchuk D."/>
            <person name="Lestinova T."/>
            <person name="Votypka J."/>
            <person name="Volf P."/>
            <person name="Opperdoes F."/>
            <person name="Flegontov P."/>
            <person name="Lukes J."/>
            <person name="Yurchenko V."/>
        </authorList>
    </citation>
    <scope>NUCLEOTIDE SEQUENCE [LARGE SCALE GENOMIC DNA]</scope>
    <source>
        <strain evidence="7 8">ATCC 30220</strain>
    </source>
</reference>
<evidence type="ECO:0000256" key="4">
    <source>
        <dbReference type="ARBA" id="ARBA00023136"/>
    </source>
</evidence>
<dbReference type="InterPro" id="IPR000462">
    <property type="entry name" value="CDP-OH_P_trans"/>
</dbReference>
<dbReference type="OrthoDB" id="196717at2759"/>
<protein>
    <submittedName>
        <fullName evidence="7">Putative aminoalcohol phosphotransferase</fullName>
    </submittedName>
</protein>
<organism evidence="7 8">
    <name type="scientific">Leptomonas seymouri</name>
    <dbReference type="NCBI Taxonomy" id="5684"/>
    <lineage>
        <taxon>Eukaryota</taxon>
        <taxon>Discoba</taxon>
        <taxon>Euglenozoa</taxon>
        <taxon>Kinetoplastea</taxon>
        <taxon>Metakinetoplastina</taxon>
        <taxon>Trypanosomatida</taxon>
        <taxon>Trypanosomatidae</taxon>
        <taxon>Leishmaniinae</taxon>
        <taxon>Leptomonas</taxon>
    </lineage>
</organism>
<dbReference type="InterPro" id="IPR014472">
    <property type="entry name" value="CHOPT"/>
</dbReference>